<dbReference type="SUPFAM" id="SSF51011">
    <property type="entry name" value="Glycosyl hydrolase domain"/>
    <property type="match status" value="1"/>
</dbReference>
<protein>
    <submittedName>
        <fullName evidence="4">Alpha-amylase</fullName>
    </submittedName>
</protein>
<dbReference type="SUPFAM" id="SSF51445">
    <property type="entry name" value="(Trans)glycosidases"/>
    <property type="match status" value="1"/>
</dbReference>
<evidence type="ECO:0000259" key="3">
    <source>
        <dbReference type="SMART" id="SM00642"/>
    </source>
</evidence>
<dbReference type="CDD" id="cd11353">
    <property type="entry name" value="AmyAc_euk_bac_CMD_like"/>
    <property type="match status" value="1"/>
</dbReference>
<proteinExistence type="predicted"/>
<dbReference type="GO" id="GO:0005975">
    <property type="term" value="P:carbohydrate metabolic process"/>
    <property type="evidence" value="ECO:0007669"/>
    <property type="project" value="InterPro"/>
</dbReference>
<dbReference type="AlphaFoldDB" id="A0A9D1A5V7"/>
<name>A0A9D1A5V7_9FIRM</name>
<evidence type="ECO:0000256" key="2">
    <source>
        <dbReference type="ARBA" id="ARBA00023295"/>
    </source>
</evidence>
<dbReference type="InterPro" id="IPR013780">
    <property type="entry name" value="Glyco_hydro_b"/>
</dbReference>
<feature type="domain" description="Glycosyl hydrolase family 13 catalytic" evidence="3">
    <location>
        <begin position="8"/>
        <end position="357"/>
    </location>
</feature>
<dbReference type="InterPro" id="IPR045857">
    <property type="entry name" value="O16G_dom_2"/>
</dbReference>
<gene>
    <name evidence="4" type="ORF">IAB28_10245</name>
</gene>
<organism evidence="4 5">
    <name type="scientific">Candidatus Copromonas faecavium</name>
    <name type="common">nom. illeg.</name>
    <dbReference type="NCBI Taxonomy" id="2840740"/>
    <lineage>
        <taxon>Bacteria</taxon>
        <taxon>Bacillati</taxon>
        <taxon>Bacillota</taxon>
        <taxon>Clostridia</taxon>
        <taxon>Lachnospirales</taxon>
        <taxon>Lachnospiraceae</taxon>
        <taxon>Candidatus Copromonas (nom. illeg.)</taxon>
    </lineage>
</organism>
<dbReference type="InterPro" id="IPR006047">
    <property type="entry name" value="GH13_cat_dom"/>
</dbReference>
<sequence>MRAWYEKAVFYHIYPLGLLGAPKENFSPDKEPVCPAPLRNLEPWIPHMKELGCNALYIGPLFESSTHGYDTRDYRLVDRRLGTNEDFRRFVKLCHEAGIQVVVDGVFNHTGREFFAFRSLQENREDSPYSSWYRNVQFHTGSPLGDSFCYDCWQGHFSLPCLNLSNPEVKTYLFDTVRFWIEQFDIDGIRLDCANVLDMSFMQELREKTAAMKPEFWLMGEVIHGEYGRWVNLQMLHSVTNYELHKALYSGHNDHNYFEIAHNVRRLEAVGTALYTFTDNHDEDRLYSKLHCKAHLFPVYQLLFTLPGIPSIYYGSEWGIEGKRSSCSDEALRPALSLEQMENNELTEYISSLAAIHRENDAFHGGRYQELFLTNRQYAFCRFGSETVVLSAVNNDEQEAAVSVSLPFSVKEAEFLLQSPGNPISRNPAAGEAEGTGVFCLQDRHLSLTLPPNGGIVLRLFPVS</sequence>
<reference evidence="4" key="2">
    <citation type="journal article" date="2021" name="PeerJ">
        <title>Extensive microbial diversity within the chicken gut microbiome revealed by metagenomics and culture.</title>
        <authorList>
            <person name="Gilroy R."/>
            <person name="Ravi A."/>
            <person name="Getino M."/>
            <person name="Pursley I."/>
            <person name="Horton D.L."/>
            <person name="Alikhan N.F."/>
            <person name="Baker D."/>
            <person name="Gharbi K."/>
            <person name="Hall N."/>
            <person name="Watson M."/>
            <person name="Adriaenssens E.M."/>
            <person name="Foster-Nyarko E."/>
            <person name="Jarju S."/>
            <person name="Secka A."/>
            <person name="Antonio M."/>
            <person name="Oren A."/>
            <person name="Chaudhuri R.R."/>
            <person name="La Ragione R."/>
            <person name="Hildebrand F."/>
            <person name="Pallen M.J."/>
        </authorList>
    </citation>
    <scope>NUCLEOTIDE SEQUENCE</scope>
    <source>
        <strain evidence="4">CHK180-2868</strain>
    </source>
</reference>
<keyword evidence="2" id="KW-0326">Glycosidase</keyword>
<dbReference type="PANTHER" id="PTHR10357:SF210">
    <property type="entry name" value="MALTODEXTRIN GLUCOSIDASE"/>
    <property type="match status" value="1"/>
</dbReference>
<evidence type="ECO:0000313" key="4">
    <source>
        <dbReference type="EMBL" id="HIR06326.1"/>
    </source>
</evidence>
<evidence type="ECO:0000256" key="1">
    <source>
        <dbReference type="ARBA" id="ARBA00022801"/>
    </source>
</evidence>
<dbReference type="Proteomes" id="UP000824250">
    <property type="component" value="Unassembled WGS sequence"/>
</dbReference>
<keyword evidence="1" id="KW-0378">Hydrolase</keyword>
<dbReference type="GO" id="GO:0016798">
    <property type="term" value="F:hydrolase activity, acting on glycosyl bonds"/>
    <property type="evidence" value="ECO:0007669"/>
    <property type="project" value="UniProtKB-KW"/>
</dbReference>
<reference evidence="4" key="1">
    <citation type="submission" date="2020-10" db="EMBL/GenBank/DDBJ databases">
        <authorList>
            <person name="Gilroy R."/>
        </authorList>
    </citation>
    <scope>NUCLEOTIDE SEQUENCE</scope>
    <source>
        <strain evidence="4">CHK180-2868</strain>
    </source>
</reference>
<dbReference type="EMBL" id="DVGC01000058">
    <property type="protein sequence ID" value="HIR06326.1"/>
    <property type="molecule type" value="Genomic_DNA"/>
</dbReference>
<dbReference type="Gene3D" id="2.60.40.1180">
    <property type="entry name" value="Golgi alpha-mannosidase II"/>
    <property type="match status" value="1"/>
</dbReference>
<comment type="caution">
    <text evidence="4">The sequence shown here is derived from an EMBL/GenBank/DDBJ whole genome shotgun (WGS) entry which is preliminary data.</text>
</comment>
<evidence type="ECO:0000313" key="5">
    <source>
        <dbReference type="Proteomes" id="UP000824250"/>
    </source>
</evidence>
<dbReference type="Gene3D" id="3.20.20.80">
    <property type="entry name" value="Glycosidases"/>
    <property type="match status" value="2"/>
</dbReference>
<accession>A0A9D1A5V7</accession>
<dbReference type="InterPro" id="IPR017853">
    <property type="entry name" value="GH"/>
</dbReference>
<dbReference type="PANTHER" id="PTHR10357">
    <property type="entry name" value="ALPHA-AMYLASE FAMILY MEMBER"/>
    <property type="match status" value="1"/>
</dbReference>
<dbReference type="Gene3D" id="3.90.400.10">
    <property type="entry name" value="Oligo-1,6-glucosidase, Domain 2"/>
    <property type="match status" value="1"/>
</dbReference>
<dbReference type="SMART" id="SM00642">
    <property type="entry name" value="Aamy"/>
    <property type="match status" value="1"/>
</dbReference>
<dbReference type="Pfam" id="PF00128">
    <property type="entry name" value="Alpha-amylase"/>
    <property type="match status" value="1"/>
</dbReference>